<reference evidence="6" key="1">
    <citation type="journal article" date="2019" name="Int. J. Syst. Evol. Microbiol.">
        <title>The Global Catalogue of Microorganisms (GCM) 10K type strain sequencing project: providing services to taxonomists for standard genome sequencing and annotation.</title>
        <authorList>
            <consortium name="The Broad Institute Genomics Platform"/>
            <consortium name="The Broad Institute Genome Sequencing Center for Infectious Disease"/>
            <person name="Wu L."/>
            <person name="Ma J."/>
        </authorList>
    </citation>
    <scope>NUCLEOTIDE SEQUENCE [LARGE SCALE GENOMIC DNA]</scope>
    <source>
        <strain evidence="6">JCM 4594</strain>
    </source>
</reference>
<dbReference type="Pfam" id="PF14870">
    <property type="entry name" value="PSII_BNR"/>
    <property type="match status" value="1"/>
</dbReference>
<evidence type="ECO:0000313" key="6">
    <source>
        <dbReference type="Proteomes" id="UP000600946"/>
    </source>
</evidence>
<keyword evidence="2" id="KW-0604">Photosystem II</keyword>
<dbReference type="GeneID" id="96291267"/>
<evidence type="ECO:0000256" key="3">
    <source>
        <dbReference type="SAM" id="SignalP"/>
    </source>
</evidence>
<proteinExistence type="predicted"/>
<protein>
    <submittedName>
        <fullName evidence="5">Oxidoreductase</fullName>
    </submittedName>
</protein>
<dbReference type="EMBL" id="BMUU01000005">
    <property type="protein sequence ID" value="GGY36493.1"/>
    <property type="molecule type" value="Genomic_DNA"/>
</dbReference>
<name>A0ABQ3A8K4_9ACTN</name>
<organism evidence="5 6">
    <name type="scientific">Streptomyces xanthochromogenes</name>
    <dbReference type="NCBI Taxonomy" id="67384"/>
    <lineage>
        <taxon>Bacteria</taxon>
        <taxon>Bacillati</taxon>
        <taxon>Actinomycetota</taxon>
        <taxon>Actinomycetes</taxon>
        <taxon>Kitasatosporales</taxon>
        <taxon>Streptomycetaceae</taxon>
        <taxon>Streptomyces</taxon>
    </lineage>
</organism>
<dbReference type="Gene3D" id="2.130.10.10">
    <property type="entry name" value="YVTN repeat-like/Quinoprotein amine dehydrogenase"/>
    <property type="match status" value="2"/>
</dbReference>
<dbReference type="PANTHER" id="PTHR47199:SF2">
    <property type="entry name" value="PHOTOSYSTEM II STABILITY_ASSEMBLY FACTOR HCF136, CHLOROPLASTIC"/>
    <property type="match status" value="1"/>
</dbReference>
<keyword evidence="1" id="KW-0602">Photosynthesis</keyword>
<keyword evidence="6" id="KW-1185">Reference proteome</keyword>
<dbReference type="SUPFAM" id="SSF110296">
    <property type="entry name" value="Oligoxyloglucan reducing end-specific cellobiohydrolase"/>
    <property type="match status" value="1"/>
</dbReference>
<sequence>MGKTRRVLSVGLGAVALAAAMTVPAQALAHGQGHGAVTWQVKNTGTDARFRGLAAVSRSTAWVAGTRGTVLRTSDGGRTWRNVSPAGAGDLEFRDIEAFDGRRAVVLAIGEGEASRVYRTEDGGTTWSESFRNTDPKAFYDCLTFFDPRHGLAMSDPVDGKYRILSTADGGRSWNVLPNRGMPAAETGEAGFAASGQCLVASGPRDVWLATGGGATGRVLHSSDRGLTWTAAESTIPAGDPARGVFGLAFRDRTHGLAVGGDYRADQPSPRAAAVSGDGGRTWRPSSAPVAAYRSGVAWLPHTRSAALAVGPTGTDLTRDGGRSWRTVDTGSYDTVDCTDDGACWAAGERGRVARLGPSASAAFSAPVAPPAD</sequence>
<dbReference type="InterPro" id="IPR028203">
    <property type="entry name" value="PSII_CF48-like_dom"/>
</dbReference>
<feature type="signal peptide" evidence="3">
    <location>
        <begin position="1"/>
        <end position="29"/>
    </location>
</feature>
<dbReference type="CDD" id="cd15482">
    <property type="entry name" value="Sialidase_non-viral"/>
    <property type="match status" value="1"/>
</dbReference>
<feature type="domain" description="Photosynthesis system II assembly factor Ycf48/Hcf136-like" evidence="4">
    <location>
        <begin position="37"/>
        <end position="129"/>
    </location>
</feature>
<accession>A0ABQ3A8K4</accession>
<evidence type="ECO:0000256" key="1">
    <source>
        <dbReference type="ARBA" id="ARBA00022531"/>
    </source>
</evidence>
<comment type="caution">
    <text evidence="5">The sequence shown here is derived from an EMBL/GenBank/DDBJ whole genome shotgun (WGS) entry which is preliminary data.</text>
</comment>
<dbReference type="Proteomes" id="UP000600946">
    <property type="component" value="Unassembled WGS sequence"/>
</dbReference>
<gene>
    <name evidence="5" type="ORF">GCM10010326_33030</name>
</gene>
<feature type="chain" id="PRO_5046618001" evidence="3">
    <location>
        <begin position="30"/>
        <end position="373"/>
    </location>
</feature>
<evidence type="ECO:0000313" key="5">
    <source>
        <dbReference type="EMBL" id="GGY36493.1"/>
    </source>
</evidence>
<dbReference type="InterPro" id="IPR015943">
    <property type="entry name" value="WD40/YVTN_repeat-like_dom_sf"/>
</dbReference>
<keyword evidence="3" id="KW-0732">Signal</keyword>
<dbReference type="PANTHER" id="PTHR47199">
    <property type="entry name" value="PHOTOSYSTEM II STABILITY/ASSEMBLY FACTOR HCF136, CHLOROPLASTIC"/>
    <property type="match status" value="1"/>
</dbReference>
<evidence type="ECO:0000259" key="4">
    <source>
        <dbReference type="Pfam" id="PF14870"/>
    </source>
</evidence>
<dbReference type="RefSeq" id="WP_373300181.1">
    <property type="nucleotide sequence ID" value="NZ_BMUU01000005.1"/>
</dbReference>
<evidence type="ECO:0000256" key="2">
    <source>
        <dbReference type="ARBA" id="ARBA00023276"/>
    </source>
</evidence>